<protein>
    <submittedName>
        <fullName evidence="1">Uncharacterized protein</fullName>
    </submittedName>
</protein>
<sequence>MRRGRNVSESPGGGGSPQDPDRHTRTSSIPRNHEETQDASTQMTRLISQQSSADAAVTLFKLESPDNGDSASVPESSVPVARRSTRKRVKVEDEVVKADEMANAKEPEQNYHHGPTGNPRAHLLDAIDSLRLAVDMTTTQSFTLQVLPCPTL</sequence>
<organism evidence="1 2">
    <name type="scientific">Russula earlei</name>
    <dbReference type="NCBI Taxonomy" id="71964"/>
    <lineage>
        <taxon>Eukaryota</taxon>
        <taxon>Fungi</taxon>
        <taxon>Dikarya</taxon>
        <taxon>Basidiomycota</taxon>
        <taxon>Agaricomycotina</taxon>
        <taxon>Agaricomycetes</taxon>
        <taxon>Russulales</taxon>
        <taxon>Russulaceae</taxon>
        <taxon>Russula</taxon>
    </lineage>
</organism>
<accession>A0ACC0TTF6</accession>
<dbReference type="EMBL" id="JAGFNK010000841">
    <property type="protein sequence ID" value="KAI9438455.1"/>
    <property type="molecule type" value="Genomic_DNA"/>
</dbReference>
<keyword evidence="2" id="KW-1185">Reference proteome</keyword>
<reference evidence="1" key="1">
    <citation type="submission" date="2021-03" db="EMBL/GenBank/DDBJ databases">
        <title>Evolutionary priming and transition to the ectomycorrhizal habit in an iconic lineage of mushroom-forming fungi: is preadaptation a requirement?</title>
        <authorList>
            <consortium name="DOE Joint Genome Institute"/>
            <person name="Looney B.P."/>
            <person name="Miyauchi S."/>
            <person name="Morin E."/>
            <person name="Drula E."/>
            <person name="Courty P.E."/>
            <person name="Chicoki N."/>
            <person name="Fauchery L."/>
            <person name="Kohler A."/>
            <person name="Kuo A."/>
            <person name="LaButti K."/>
            <person name="Pangilinan J."/>
            <person name="Lipzen A."/>
            <person name="Riley R."/>
            <person name="Andreopoulos W."/>
            <person name="He G."/>
            <person name="Johnson J."/>
            <person name="Barry K.W."/>
            <person name="Grigoriev I.V."/>
            <person name="Nagy L."/>
            <person name="Hibbett D."/>
            <person name="Henrissat B."/>
            <person name="Matheny P.B."/>
            <person name="Labbe J."/>
            <person name="Martin A.F."/>
        </authorList>
    </citation>
    <scope>NUCLEOTIDE SEQUENCE</scope>
    <source>
        <strain evidence="1">BPL698</strain>
    </source>
</reference>
<dbReference type="Proteomes" id="UP001207468">
    <property type="component" value="Unassembled WGS sequence"/>
</dbReference>
<name>A0ACC0TTF6_9AGAM</name>
<evidence type="ECO:0000313" key="1">
    <source>
        <dbReference type="EMBL" id="KAI9438455.1"/>
    </source>
</evidence>
<evidence type="ECO:0000313" key="2">
    <source>
        <dbReference type="Proteomes" id="UP001207468"/>
    </source>
</evidence>
<proteinExistence type="predicted"/>
<gene>
    <name evidence="1" type="ORF">F5148DRAFT_1380089</name>
</gene>
<comment type="caution">
    <text evidence="1">The sequence shown here is derived from an EMBL/GenBank/DDBJ whole genome shotgun (WGS) entry which is preliminary data.</text>
</comment>